<name>A0A096CT29_9FIRM</name>
<dbReference type="RefSeq" id="WP_035164550.1">
    <property type="nucleotide sequence ID" value="NZ_AZTB01000066.1"/>
</dbReference>
<keyword evidence="1" id="KW-1133">Transmembrane helix</keyword>
<dbReference type="EMBL" id="AZTB01000066">
    <property type="protein sequence ID" value="KGG79689.1"/>
    <property type="molecule type" value="Genomic_DNA"/>
</dbReference>
<evidence type="ECO:0000313" key="3">
    <source>
        <dbReference type="Proteomes" id="UP000029622"/>
    </source>
</evidence>
<proteinExistence type="predicted"/>
<feature type="transmembrane region" description="Helical" evidence="1">
    <location>
        <begin position="5"/>
        <end position="24"/>
    </location>
</feature>
<keyword evidence="1" id="KW-0812">Transmembrane</keyword>
<sequence length="203" mass="23637">MKKKLIVTLIIIAFAIFIISNLFFKSTPDKNIVETVKKVEILDHQFSNYYITYNNYISDLQSCFTSGFDESAHYERKYIPDPINIKSATKEQLASIRKNSGVDNSIIVEISKVYNDSKHDFKYVFTKSNITSTNVRTGTLVDKLCITKRYLFVKENNSWKITSINQSLYSGNYPYESMKNIKYNNQNVQYVTSFNPLEVNRHQ</sequence>
<dbReference type="Proteomes" id="UP000029622">
    <property type="component" value="Unassembled WGS sequence"/>
</dbReference>
<evidence type="ECO:0000256" key="1">
    <source>
        <dbReference type="SAM" id="Phobius"/>
    </source>
</evidence>
<gene>
    <name evidence="2" type="ORF">Y919_10480</name>
</gene>
<protein>
    <submittedName>
        <fullName evidence="2">Uncharacterized protein</fullName>
    </submittedName>
</protein>
<evidence type="ECO:0000313" key="2">
    <source>
        <dbReference type="EMBL" id="KGG79689.1"/>
    </source>
</evidence>
<dbReference type="AlphaFoldDB" id="A0A096CT29"/>
<comment type="caution">
    <text evidence="2">The sequence shown here is derived from an EMBL/GenBank/DDBJ whole genome shotgun (WGS) entry which is preliminary data.</text>
</comment>
<organism evidence="2 3">
    <name type="scientific">Caloranaerobacter azorensis H53214</name>
    <dbReference type="NCBI Taxonomy" id="1156417"/>
    <lineage>
        <taxon>Bacteria</taxon>
        <taxon>Bacillati</taxon>
        <taxon>Bacillota</taxon>
        <taxon>Tissierellia</taxon>
        <taxon>Tissierellales</taxon>
        <taxon>Thermohalobacteraceae</taxon>
        <taxon>Caloranaerobacter</taxon>
    </lineage>
</organism>
<keyword evidence="1" id="KW-0472">Membrane</keyword>
<reference evidence="2 3" key="1">
    <citation type="submission" date="2013-12" db="EMBL/GenBank/DDBJ databases">
        <title>Draft genome sequence of Caloranaerobacter sp. H53214.</title>
        <authorList>
            <person name="Jiang L.J."/>
            <person name="Shao Z.Z."/>
            <person name="Long M.N."/>
        </authorList>
    </citation>
    <scope>NUCLEOTIDE SEQUENCE [LARGE SCALE GENOMIC DNA]</scope>
    <source>
        <strain evidence="2 3">H53214</strain>
    </source>
</reference>
<dbReference type="STRING" id="1156417.Y919_10480"/>
<accession>A0A096CT29</accession>